<dbReference type="InterPro" id="IPR008928">
    <property type="entry name" value="6-hairpin_glycosidase_sf"/>
</dbReference>
<dbReference type="SUPFAM" id="SSF48208">
    <property type="entry name" value="Six-hairpin glycosidases"/>
    <property type="match status" value="1"/>
</dbReference>
<dbReference type="Gene3D" id="2.70.98.40">
    <property type="entry name" value="Glycoside hydrolase, family 65, N-terminal domain"/>
    <property type="match status" value="1"/>
</dbReference>
<dbReference type="KEGG" id="vpy:HZI73_08615"/>
<proteinExistence type="predicted"/>
<dbReference type="GO" id="GO:0005975">
    <property type="term" value="P:carbohydrate metabolic process"/>
    <property type="evidence" value="ECO:0007669"/>
    <property type="project" value="InterPro"/>
</dbReference>
<keyword evidence="6" id="KW-1185">Reference proteome</keyword>
<dbReference type="InterPro" id="IPR033432">
    <property type="entry name" value="GH94_catalytic"/>
</dbReference>
<dbReference type="GO" id="GO:0030246">
    <property type="term" value="F:carbohydrate binding"/>
    <property type="evidence" value="ECO:0007669"/>
    <property type="project" value="InterPro"/>
</dbReference>
<dbReference type="Gene3D" id="2.60.420.10">
    <property type="entry name" value="Maltose phosphorylase, domain 3"/>
    <property type="match status" value="1"/>
</dbReference>
<dbReference type="SUPFAM" id="SSF74650">
    <property type="entry name" value="Galactose mutarotase-like"/>
    <property type="match status" value="1"/>
</dbReference>
<evidence type="ECO:0000256" key="2">
    <source>
        <dbReference type="ARBA" id="ARBA00022679"/>
    </source>
</evidence>
<evidence type="ECO:0000259" key="4">
    <source>
        <dbReference type="Pfam" id="PF17167"/>
    </source>
</evidence>
<dbReference type="Proteomes" id="UP000683246">
    <property type="component" value="Chromosome"/>
</dbReference>
<protein>
    <submittedName>
        <fullName evidence="5">Glycosyl transferase</fullName>
    </submittedName>
</protein>
<dbReference type="InterPro" id="IPR052047">
    <property type="entry name" value="GH94_Enzymes"/>
</dbReference>
<dbReference type="GO" id="GO:0016757">
    <property type="term" value="F:glycosyltransferase activity"/>
    <property type="evidence" value="ECO:0007669"/>
    <property type="project" value="UniProtKB-KW"/>
</dbReference>
<keyword evidence="2 5" id="KW-0808">Transferase</keyword>
<reference evidence="5" key="1">
    <citation type="submission" date="2020-07" db="EMBL/GenBank/DDBJ databases">
        <title>Vallitalea pronyensis genome.</title>
        <authorList>
            <person name="Postec A."/>
        </authorList>
    </citation>
    <scope>NUCLEOTIDE SEQUENCE</scope>
    <source>
        <strain evidence="5">FatNI3</strain>
    </source>
</reference>
<gene>
    <name evidence="5" type="ORF">HZI73_08615</name>
</gene>
<dbReference type="InterPro" id="IPR010383">
    <property type="entry name" value="Glyco_hydrolase_94_b-supersand"/>
</dbReference>
<dbReference type="InterPro" id="IPR012341">
    <property type="entry name" value="6hp_glycosidase-like_sf"/>
</dbReference>
<dbReference type="Gene3D" id="1.20.890.20">
    <property type="entry name" value="mpn423 like domain"/>
    <property type="match status" value="1"/>
</dbReference>
<dbReference type="InterPro" id="IPR011013">
    <property type="entry name" value="Gal_mutarotase_sf_dom"/>
</dbReference>
<dbReference type="EMBL" id="CP058649">
    <property type="protein sequence ID" value="QUI22358.1"/>
    <property type="molecule type" value="Genomic_DNA"/>
</dbReference>
<dbReference type="Pfam" id="PF17167">
    <property type="entry name" value="Glyco_hydro_94"/>
    <property type="match status" value="1"/>
</dbReference>
<dbReference type="AlphaFoldDB" id="A0A8J8MJE2"/>
<dbReference type="Pfam" id="PF06165">
    <property type="entry name" value="GH94_b-supersand"/>
    <property type="match status" value="1"/>
</dbReference>
<keyword evidence="1" id="KW-0328">Glycosyltransferase</keyword>
<dbReference type="RefSeq" id="WP_212697842.1">
    <property type="nucleotide sequence ID" value="NZ_CP058649.1"/>
</dbReference>
<evidence type="ECO:0000256" key="1">
    <source>
        <dbReference type="ARBA" id="ARBA00022676"/>
    </source>
</evidence>
<dbReference type="InterPro" id="IPR037018">
    <property type="entry name" value="GH65_N"/>
</dbReference>
<organism evidence="5 6">
    <name type="scientific">Vallitalea pronyensis</name>
    <dbReference type="NCBI Taxonomy" id="1348613"/>
    <lineage>
        <taxon>Bacteria</taxon>
        <taxon>Bacillati</taxon>
        <taxon>Bacillota</taxon>
        <taxon>Clostridia</taxon>
        <taxon>Lachnospirales</taxon>
        <taxon>Vallitaleaceae</taxon>
        <taxon>Vallitalea</taxon>
    </lineage>
</organism>
<feature type="domain" description="Glycosyl hydrolase 94 catalytic" evidence="4">
    <location>
        <begin position="306"/>
        <end position="726"/>
    </location>
</feature>
<sequence>MKFGYFDEKQREYVITTPKTPVKWINYIGGLEFGGFIDQTGGALLCKGDPALNRITKYIPQLPASDFNGTTLYIRIKDGDAYELITPFYTPVLDDYTTYTCHVGLGYSTYRSEIKGIHTEVTVFVPLQGEQEIRSIKVTNKRSETIEMAIIPVVEYSHFEAMKQFNNADWVPQTMQSEVVEEDNGLKTIKQYAFMRKGTQENYFTSNCPIDSFETDRERFLGDYGYGSWKKPMSLQNDHLSNYEAKRGNNMAAALHVMGNVKANGTVTLITQLGQSDNFEKSLASIKKYRDENLVQQALEDVKKNWNSYLDNFQVITPDSSMNLLVNVFNARQCMVTKNWSRFLSLYQLGLGARGIGFRDTSQDLLGAVGIAPETTIDMMVKVLSTQRRDGSAMHQFFPSTMEATNGDSDEMEDRDHYYGDDHLWIGLTVCGYVKETGDVEFLKKVVPFYDKDREGCIIESGTILEHLKRSLAFTKQHVGAHGIPYLGFADWNDTVNLPKGAESSFNANLYGKLLLEMIALMEALEEQGTADHYRRDYREMKEVYHQHCWDGSWYLRYYDKDGNPLGSSKNDEGKIYTNAQSWSILSGFAEKDRAEKAMNSVNTYLATEHGIKLSYPGYDGYDPYKGGVSTYPPGAKENGGIFLHANPWVIIAETMLGHGDRAFDYYNRINPVNKNEEMDAFEVEPYVFPQNILGDEHPQFGLGRNSWLSGTASWMYQAATQYILGIRPDYEGLIIDPCIPKAWDGFHVTRKWRKATYAIEVKNPHHVSKGVATLEMDGVQYEHMLPNMSDGKLHKVLVIMG</sequence>
<dbReference type="PANTHER" id="PTHR37469:SF2">
    <property type="entry name" value="CELLOBIONIC ACID PHOSPHORYLASE"/>
    <property type="match status" value="1"/>
</dbReference>
<dbReference type="Gene3D" id="1.50.10.10">
    <property type="match status" value="1"/>
</dbReference>
<dbReference type="PANTHER" id="PTHR37469">
    <property type="entry name" value="CELLOBIONIC ACID PHOSPHORYLASE-RELATED"/>
    <property type="match status" value="1"/>
</dbReference>
<feature type="domain" description="Glycosyl hydrolase 94 supersandwich" evidence="3">
    <location>
        <begin position="11"/>
        <end position="291"/>
    </location>
</feature>
<evidence type="ECO:0000259" key="3">
    <source>
        <dbReference type="Pfam" id="PF06165"/>
    </source>
</evidence>
<accession>A0A8J8MJE2</accession>
<evidence type="ECO:0000313" key="6">
    <source>
        <dbReference type="Proteomes" id="UP000683246"/>
    </source>
</evidence>
<evidence type="ECO:0000313" key="5">
    <source>
        <dbReference type="EMBL" id="QUI22358.1"/>
    </source>
</evidence>
<name>A0A8J8MJE2_9FIRM</name>